<feature type="transmembrane region" description="Helical" evidence="7">
    <location>
        <begin position="241"/>
        <end position="265"/>
    </location>
</feature>
<evidence type="ECO:0000256" key="2">
    <source>
        <dbReference type="ARBA" id="ARBA00022692"/>
    </source>
</evidence>
<feature type="chain" id="PRO_5043534413" evidence="8">
    <location>
        <begin position="20"/>
        <end position="695"/>
    </location>
</feature>
<feature type="transmembrane region" description="Helical" evidence="7">
    <location>
        <begin position="286"/>
        <end position="308"/>
    </location>
</feature>
<name>A0A3R6F5P0_PARDI</name>
<feature type="transmembrane region" description="Helical" evidence="7">
    <location>
        <begin position="501"/>
        <end position="525"/>
    </location>
</feature>
<evidence type="ECO:0000256" key="3">
    <source>
        <dbReference type="ARBA" id="ARBA00022748"/>
    </source>
</evidence>
<accession>A0A3R6F5P0</accession>
<dbReference type="GO" id="GO:0015035">
    <property type="term" value="F:protein-disulfide reductase activity"/>
    <property type="evidence" value="ECO:0007669"/>
    <property type="project" value="TreeGrafter"/>
</dbReference>
<feature type="transmembrane region" description="Helical" evidence="7">
    <location>
        <begin position="402"/>
        <end position="422"/>
    </location>
</feature>
<dbReference type="RefSeq" id="WP_008779368.1">
    <property type="nucleotide sequence ID" value="NZ_CP103148.1"/>
</dbReference>
<feature type="transmembrane region" description="Helical" evidence="7">
    <location>
        <begin position="366"/>
        <end position="390"/>
    </location>
</feature>
<evidence type="ECO:0000259" key="9">
    <source>
        <dbReference type="Pfam" id="PF02683"/>
    </source>
</evidence>
<dbReference type="Pfam" id="PF13899">
    <property type="entry name" value="Thioredoxin_7"/>
    <property type="match status" value="1"/>
</dbReference>
<protein>
    <submittedName>
        <fullName evidence="11">Thiol:disulfide interchange protein</fullName>
    </submittedName>
</protein>
<reference evidence="11 12" key="1">
    <citation type="submission" date="2018-08" db="EMBL/GenBank/DDBJ databases">
        <title>A genome reference for cultivated species of the human gut microbiota.</title>
        <authorList>
            <person name="Zou Y."/>
            <person name="Xue W."/>
            <person name="Luo G."/>
        </authorList>
    </citation>
    <scope>NUCLEOTIDE SEQUENCE [LARGE SCALE GENOMIC DNA]</scope>
    <source>
        <strain evidence="11 12">AM30-4</strain>
    </source>
</reference>
<dbReference type="AlphaFoldDB" id="A0A3R6F5P0"/>
<keyword evidence="4 7" id="KW-1133">Transmembrane helix</keyword>
<dbReference type="GO" id="GO:0016020">
    <property type="term" value="C:membrane"/>
    <property type="evidence" value="ECO:0007669"/>
    <property type="project" value="UniProtKB-SubCell"/>
</dbReference>
<evidence type="ECO:0000256" key="7">
    <source>
        <dbReference type="SAM" id="Phobius"/>
    </source>
</evidence>
<dbReference type="EMBL" id="QSJN01000004">
    <property type="protein sequence ID" value="RHD75744.1"/>
    <property type="molecule type" value="Genomic_DNA"/>
</dbReference>
<dbReference type="InterPro" id="IPR036929">
    <property type="entry name" value="DsbDN_sf"/>
</dbReference>
<feature type="region of interest" description="Disordered" evidence="6">
    <location>
        <begin position="185"/>
        <end position="213"/>
    </location>
</feature>
<evidence type="ECO:0000256" key="4">
    <source>
        <dbReference type="ARBA" id="ARBA00022989"/>
    </source>
</evidence>
<dbReference type="Gene3D" id="3.40.30.10">
    <property type="entry name" value="Glutaredoxin"/>
    <property type="match status" value="1"/>
</dbReference>
<evidence type="ECO:0000256" key="6">
    <source>
        <dbReference type="SAM" id="MobiDB-lite"/>
    </source>
</evidence>
<dbReference type="Gene3D" id="2.60.40.1250">
    <property type="entry name" value="Thiol:disulfide interchange protein DsbD, N-terminal domain"/>
    <property type="match status" value="1"/>
</dbReference>
<organism evidence="11 12">
    <name type="scientific">Parabacteroides distasonis</name>
    <dbReference type="NCBI Taxonomy" id="823"/>
    <lineage>
        <taxon>Bacteria</taxon>
        <taxon>Pseudomonadati</taxon>
        <taxon>Bacteroidota</taxon>
        <taxon>Bacteroidia</taxon>
        <taxon>Bacteroidales</taxon>
        <taxon>Tannerellaceae</taxon>
        <taxon>Parabacteroides</taxon>
    </lineage>
</organism>
<sequence length="695" mass="76501">MKKLISSIMLALIALVVQAQILTPVKWKIKLDDKGGAPEKEIVFTATADKGWHLYDMNLPEGGPVSTSFTFETLNGAELIGQPVPSVKPTTVYDEQFAMNLRWYPGTVSFTQKLKVTDPAKFKAEGEVEFMACNDETCLPPDQIPFSFDKKSIHVDPALAANSSTTEVDKEDATAIQPDTQVVAEEASELNTPDPAAKETPATTSPKASDSLTDSPNLWSPVIDQLKSFGDATVSAADTSWLFIFFAGFLGGLIALLTPCVWPMIPMTVSFFLKRTKDRKKAIRDAITYGLSIIVIYLVMGLLITGIFGASALNDLSTNAIFNILFFLLLVVFAVSFFGAFELVLPASWTSKLDSKADSTTGVLSIFFMSFTLVLVSFSCTGPIIGTLLVQAASMGTAVGPAIGMFGFALALSIPFSVFAIFPNMLQSMPKSGGWLNSVKVVLGFLELALALKFLSVADLAYGWRLLDREAFIVLWIVIFSLLGVYLLGKIKFSHDSEVKYVSVPRLFMAIISFAFAIYMVPGLWGAPLKAISAFAPPLYTQDFNLYKNEVHAAFDDYESGMAYAKKVNKPVMIDFSGFGCVNCRKMEASVWTDPKVKQMLENDYVLITLMVDDKTKLPQPIEIQENGKTRKLKTIGDKWSYLQRSKFGSNAQPFYILLNDEGQPLGPSYAFNEDVSKYIQFLQNGLKEFKKEQQ</sequence>
<evidence type="ECO:0000313" key="11">
    <source>
        <dbReference type="EMBL" id="RHD75744.1"/>
    </source>
</evidence>
<dbReference type="GO" id="GO:0045454">
    <property type="term" value="P:cell redox homeostasis"/>
    <property type="evidence" value="ECO:0007669"/>
    <property type="project" value="TreeGrafter"/>
</dbReference>
<dbReference type="InterPro" id="IPR028250">
    <property type="entry name" value="DsbDN"/>
</dbReference>
<comment type="subcellular location">
    <subcellularLocation>
        <location evidence="1">Membrane</location>
        <topology evidence="1">Multi-pass membrane protein</topology>
    </subcellularLocation>
</comment>
<keyword evidence="2 7" id="KW-0812">Transmembrane</keyword>
<dbReference type="PANTHER" id="PTHR32234">
    <property type="entry name" value="THIOL:DISULFIDE INTERCHANGE PROTEIN DSBD"/>
    <property type="match status" value="1"/>
</dbReference>
<dbReference type="SUPFAM" id="SSF52833">
    <property type="entry name" value="Thioredoxin-like"/>
    <property type="match status" value="1"/>
</dbReference>
<feature type="transmembrane region" description="Helical" evidence="7">
    <location>
        <begin position="472"/>
        <end position="489"/>
    </location>
</feature>
<dbReference type="GO" id="GO:0017004">
    <property type="term" value="P:cytochrome complex assembly"/>
    <property type="evidence" value="ECO:0007669"/>
    <property type="project" value="UniProtKB-KW"/>
</dbReference>
<dbReference type="PANTHER" id="PTHR32234:SF0">
    <property type="entry name" value="THIOL:DISULFIDE INTERCHANGE PROTEIN DSBD"/>
    <property type="match status" value="1"/>
</dbReference>
<evidence type="ECO:0000256" key="1">
    <source>
        <dbReference type="ARBA" id="ARBA00004141"/>
    </source>
</evidence>
<gene>
    <name evidence="11" type="ORF">DW782_08820</name>
</gene>
<keyword evidence="8" id="KW-0732">Signal</keyword>
<feature type="domain" description="Cytochrome C biogenesis protein transmembrane" evidence="9">
    <location>
        <begin position="245"/>
        <end position="455"/>
    </location>
</feature>
<evidence type="ECO:0000256" key="8">
    <source>
        <dbReference type="SAM" id="SignalP"/>
    </source>
</evidence>
<dbReference type="Pfam" id="PF02683">
    <property type="entry name" value="DsbD_TM"/>
    <property type="match status" value="1"/>
</dbReference>
<proteinExistence type="predicted"/>
<feature type="transmembrane region" description="Helical" evidence="7">
    <location>
        <begin position="320"/>
        <end position="345"/>
    </location>
</feature>
<feature type="transmembrane region" description="Helical" evidence="7">
    <location>
        <begin position="434"/>
        <end position="452"/>
    </location>
</feature>
<feature type="compositionally biased region" description="Polar residues" evidence="6">
    <location>
        <begin position="201"/>
        <end position="213"/>
    </location>
</feature>
<evidence type="ECO:0000256" key="5">
    <source>
        <dbReference type="ARBA" id="ARBA00023136"/>
    </source>
</evidence>
<dbReference type="Proteomes" id="UP000284660">
    <property type="component" value="Unassembled WGS sequence"/>
</dbReference>
<feature type="domain" description="Thiol:disulfide interchange protein DsbD N-terminal" evidence="10">
    <location>
        <begin position="39"/>
        <end position="143"/>
    </location>
</feature>
<keyword evidence="5 7" id="KW-0472">Membrane</keyword>
<evidence type="ECO:0000259" key="10">
    <source>
        <dbReference type="Pfam" id="PF11412"/>
    </source>
</evidence>
<dbReference type="Pfam" id="PF11412">
    <property type="entry name" value="DsbD_N"/>
    <property type="match status" value="1"/>
</dbReference>
<feature type="signal peptide" evidence="8">
    <location>
        <begin position="1"/>
        <end position="19"/>
    </location>
</feature>
<keyword evidence="3" id="KW-0201">Cytochrome c-type biogenesis</keyword>
<evidence type="ECO:0000313" key="12">
    <source>
        <dbReference type="Proteomes" id="UP000284660"/>
    </source>
</evidence>
<dbReference type="InterPro" id="IPR003834">
    <property type="entry name" value="Cyt_c_assmbl_TM_dom"/>
</dbReference>
<dbReference type="InterPro" id="IPR036249">
    <property type="entry name" value="Thioredoxin-like_sf"/>
</dbReference>
<comment type="caution">
    <text evidence="11">The sequence shown here is derived from an EMBL/GenBank/DDBJ whole genome shotgun (WGS) entry which is preliminary data.</text>
</comment>